<evidence type="ECO:0000256" key="1">
    <source>
        <dbReference type="SAM" id="MobiDB-lite"/>
    </source>
</evidence>
<evidence type="ECO:0000313" key="3">
    <source>
        <dbReference type="Proteomes" id="UP000245119"/>
    </source>
</evidence>
<reference evidence="2 3" key="1">
    <citation type="submission" date="2018-04" db="EMBL/GenBank/DDBJ databases">
        <title>The genome of golden apple snail Pomacea canaliculata provides insight into stress tolerance and invasive adaptation.</title>
        <authorList>
            <person name="Liu C."/>
            <person name="Liu B."/>
            <person name="Ren Y."/>
            <person name="Zhang Y."/>
            <person name="Wang H."/>
            <person name="Li S."/>
            <person name="Jiang F."/>
            <person name="Yin L."/>
            <person name="Zhang G."/>
            <person name="Qian W."/>
            <person name="Fan W."/>
        </authorList>
    </citation>
    <scope>NUCLEOTIDE SEQUENCE [LARGE SCALE GENOMIC DNA]</scope>
    <source>
        <strain evidence="2">SZHN2017</strain>
        <tissue evidence="2">Muscle</tissue>
    </source>
</reference>
<gene>
    <name evidence="2" type="ORF">C0Q70_13270</name>
</gene>
<dbReference type="EMBL" id="PZQS01000008">
    <property type="protein sequence ID" value="PVD25611.1"/>
    <property type="molecule type" value="Genomic_DNA"/>
</dbReference>
<keyword evidence="3" id="KW-1185">Reference proteome</keyword>
<name>A0A2T7NWR2_POMCA</name>
<dbReference type="AlphaFoldDB" id="A0A2T7NWR2"/>
<dbReference type="Proteomes" id="UP000245119">
    <property type="component" value="Linkage Group LG8"/>
</dbReference>
<evidence type="ECO:0000313" key="2">
    <source>
        <dbReference type="EMBL" id="PVD25611.1"/>
    </source>
</evidence>
<protein>
    <submittedName>
        <fullName evidence="2">Uncharacterized protein</fullName>
    </submittedName>
</protein>
<comment type="caution">
    <text evidence="2">The sequence shown here is derived from an EMBL/GenBank/DDBJ whole genome shotgun (WGS) entry which is preliminary data.</text>
</comment>
<feature type="region of interest" description="Disordered" evidence="1">
    <location>
        <begin position="51"/>
        <end position="81"/>
    </location>
</feature>
<proteinExistence type="predicted"/>
<organism evidence="2 3">
    <name type="scientific">Pomacea canaliculata</name>
    <name type="common">Golden apple snail</name>
    <dbReference type="NCBI Taxonomy" id="400727"/>
    <lineage>
        <taxon>Eukaryota</taxon>
        <taxon>Metazoa</taxon>
        <taxon>Spiralia</taxon>
        <taxon>Lophotrochozoa</taxon>
        <taxon>Mollusca</taxon>
        <taxon>Gastropoda</taxon>
        <taxon>Caenogastropoda</taxon>
        <taxon>Architaenioglossa</taxon>
        <taxon>Ampullarioidea</taxon>
        <taxon>Ampullariidae</taxon>
        <taxon>Pomacea</taxon>
    </lineage>
</organism>
<accession>A0A2T7NWR2</accession>
<sequence>MFFDVRAFGNEKGLLRMGGEAAEITIPGKDNVSNIGRVMDTARLTLFVPPTAVDPSSPPPHSLTHTHSRRTNHFGPDFSDGHMVPTRGVSCLCAAQT</sequence>